<dbReference type="NCBIfam" id="TIGR00220">
    <property type="entry name" value="mscL"/>
    <property type="match status" value="1"/>
</dbReference>
<evidence type="ECO:0000256" key="1">
    <source>
        <dbReference type="ARBA" id="ARBA00004651"/>
    </source>
</evidence>
<dbReference type="STRING" id="1121395.SAMN02745215_02831"/>
<dbReference type="AlphaFoldDB" id="A0A1M7U009"/>
<evidence type="ECO:0000256" key="3">
    <source>
        <dbReference type="ARBA" id="ARBA00022448"/>
    </source>
</evidence>
<keyword evidence="6 10" id="KW-1133">Transmembrane helix</keyword>
<feature type="transmembrane region" description="Helical" evidence="10">
    <location>
        <begin position="82"/>
        <end position="101"/>
    </location>
</feature>
<gene>
    <name evidence="10" type="primary">mscL</name>
    <name evidence="11" type="ORF">SAMN02745215_02831</name>
</gene>
<feature type="transmembrane region" description="Helical" evidence="10">
    <location>
        <begin position="12"/>
        <end position="35"/>
    </location>
</feature>
<dbReference type="InterPro" id="IPR037673">
    <property type="entry name" value="MSC/AndL"/>
</dbReference>
<keyword evidence="4 10" id="KW-1003">Cell membrane</keyword>
<comment type="similarity">
    <text evidence="2 10">Belongs to the MscL family.</text>
</comment>
<evidence type="ECO:0000256" key="8">
    <source>
        <dbReference type="ARBA" id="ARBA00023136"/>
    </source>
</evidence>
<comment type="subcellular location">
    <subcellularLocation>
        <location evidence="1 10">Cell membrane</location>
        <topology evidence="1 10">Multi-pass membrane protein</topology>
    </subcellularLocation>
</comment>
<keyword evidence="7 10" id="KW-0406">Ion transport</keyword>
<keyword evidence="12" id="KW-1185">Reference proteome</keyword>
<keyword evidence="8 10" id="KW-0472">Membrane</keyword>
<dbReference type="Pfam" id="PF01741">
    <property type="entry name" value="MscL"/>
    <property type="match status" value="1"/>
</dbReference>
<dbReference type="GO" id="GO:0005886">
    <property type="term" value="C:plasma membrane"/>
    <property type="evidence" value="ECO:0007669"/>
    <property type="project" value="UniProtKB-SubCell"/>
</dbReference>
<dbReference type="SUPFAM" id="SSF81330">
    <property type="entry name" value="Gated mechanosensitive channel"/>
    <property type="match status" value="1"/>
</dbReference>
<dbReference type="HAMAP" id="MF_00115">
    <property type="entry name" value="MscL"/>
    <property type="match status" value="1"/>
</dbReference>
<evidence type="ECO:0000256" key="9">
    <source>
        <dbReference type="ARBA" id="ARBA00023303"/>
    </source>
</evidence>
<dbReference type="PANTHER" id="PTHR30266">
    <property type="entry name" value="MECHANOSENSITIVE CHANNEL MSCL"/>
    <property type="match status" value="1"/>
</dbReference>
<dbReference type="Gene3D" id="1.10.1200.120">
    <property type="entry name" value="Large-conductance mechanosensitive channel, MscL, domain 1"/>
    <property type="match status" value="1"/>
</dbReference>
<comment type="function">
    <text evidence="10">Channel that opens in response to stretch forces in the membrane lipid bilayer. May participate in the regulation of osmotic pressure changes within the cell.</text>
</comment>
<evidence type="ECO:0000256" key="6">
    <source>
        <dbReference type="ARBA" id="ARBA00022989"/>
    </source>
</evidence>
<keyword evidence="9 10" id="KW-0407">Ion channel</keyword>
<dbReference type="InterPro" id="IPR019823">
    <property type="entry name" value="Mechanosensitive_channel_CS"/>
</dbReference>
<dbReference type="InterPro" id="IPR001185">
    <property type="entry name" value="MS_channel"/>
</dbReference>
<accession>A0A1M7U009</accession>
<keyword evidence="3 10" id="KW-0813">Transport</keyword>
<organism evidence="11 12">
    <name type="scientific">Desulfitobacterium chlororespirans DSM 11544</name>
    <dbReference type="NCBI Taxonomy" id="1121395"/>
    <lineage>
        <taxon>Bacteria</taxon>
        <taxon>Bacillati</taxon>
        <taxon>Bacillota</taxon>
        <taxon>Clostridia</taxon>
        <taxon>Eubacteriales</taxon>
        <taxon>Desulfitobacteriaceae</taxon>
        <taxon>Desulfitobacterium</taxon>
    </lineage>
</organism>
<evidence type="ECO:0000313" key="12">
    <source>
        <dbReference type="Proteomes" id="UP000184010"/>
    </source>
</evidence>
<evidence type="ECO:0000313" key="11">
    <source>
        <dbReference type="EMBL" id="SHN76341.1"/>
    </source>
</evidence>
<protein>
    <recommendedName>
        <fullName evidence="10">Large-conductance mechanosensitive channel</fullName>
    </recommendedName>
</protein>
<dbReference type="EMBL" id="FRDN01000008">
    <property type="protein sequence ID" value="SHN76341.1"/>
    <property type="molecule type" value="Genomic_DNA"/>
</dbReference>
<evidence type="ECO:0000256" key="7">
    <source>
        <dbReference type="ARBA" id="ARBA00023065"/>
    </source>
</evidence>
<evidence type="ECO:0000256" key="4">
    <source>
        <dbReference type="ARBA" id="ARBA00022475"/>
    </source>
</evidence>
<dbReference type="PANTHER" id="PTHR30266:SF2">
    <property type="entry name" value="LARGE-CONDUCTANCE MECHANOSENSITIVE CHANNEL"/>
    <property type="match status" value="1"/>
</dbReference>
<proteinExistence type="inferred from homology"/>
<dbReference type="NCBIfam" id="NF001843">
    <property type="entry name" value="PRK00567.1-4"/>
    <property type="match status" value="1"/>
</dbReference>
<sequence length="150" mass="16630">MWKEFKEFAMKGNVIDLAVGVIIGGAFGKIVTSLVNDVIMPLVGLLLGQMDFSNAFITLGKGDFATIAEAQAAKVPTLNYGLFINNIVDFLIIAFTIFIVIKQINRFNRKKEVKEAVVEEKTTKPCPYCYVEIHKEATRCPHCTSVLESP</sequence>
<dbReference type="Proteomes" id="UP000184010">
    <property type="component" value="Unassembled WGS sequence"/>
</dbReference>
<dbReference type="PROSITE" id="PS01327">
    <property type="entry name" value="MSCL"/>
    <property type="match status" value="1"/>
</dbReference>
<evidence type="ECO:0000256" key="2">
    <source>
        <dbReference type="ARBA" id="ARBA00007254"/>
    </source>
</evidence>
<dbReference type="InterPro" id="IPR036019">
    <property type="entry name" value="MscL_channel"/>
</dbReference>
<evidence type="ECO:0000256" key="10">
    <source>
        <dbReference type="HAMAP-Rule" id="MF_00115"/>
    </source>
</evidence>
<comment type="subunit">
    <text evidence="10">Homopentamer.</text>
</comment>
<dbReference type="RefSeq" id="WP_072773189.1">
    <property type="nucleotide sequence ID" value="NZ_FRDN01000008.1"/>
</dbReference>
<dbReference type="PRINTS" id="PR01264">
    <property type="entry name" value="MECHCHANNEL"/>
</dbReference>
<name>A0A1M7U009_9FIRM</name>
<dbReference type="GO" id="GO:0008381">
    <property type="term" value="F:mechanosensitive monoatomic ion channel activity"/>
    <property type="evidence" value="ECO:0007669"/>
    <property type="project" value="UniProtKB-UniRule"/>
</dbReference>
<dbReference type="NCBIfam" id="NF010557">
    <property type="entry name" value="PRK13952.1"/>
    <property type="match status" value="1"/>
</dbReference>
<reference evidence="12" key="1">
    <citation type="submission" date="2016-12" db="EMBL/GenBank/DDBJ databases">
        <authorList>
            <person name="Varghese N."/>
            <person name="Submissions S."/>
        </authorList>
    </citation>
    <scope>NUCLEOTIDE SEQUENCE [LARGE SCALE GENOMIC DNA]</scope>
    <source>
        <strain evidence="12">DSM 11544</strain>
    </source>
</reference>
<evidence type="ECO:0000256" key="5">
    <source>
        <dbReference type="ARBA" id="ARBA00022692"/>
    </source>
</evidence>
<keyword evidence="5 10" id="KW-0812">Transmembrane</keyword>